<feature type="region of interest" description="Disordered" evidence="1">
    <location>
        <begin position="212"/>
        <end position="235"/>
    </location>
</feature>
<dbReference type="Proteomes" id="UP000245764">
    <property type="component" value="Chromosome 3"/>
</dbReference>
<proteinExistence type="predicted"/>
<evidence type="ECO:0000313" key="3">
    <source>
        <dbReference type="Proteomes" id="UP000245764"/>
    </source>
</evidence>
<dbReference type="AlphaFoldDB" id="A0A2H1G4J4"/>
<protein>
    <submittedName>
        <fullName evidence="2">Uncharacterized protein</fullName>
    </submittedName>
</protein>
<evidence type="ECO:0000256" key="1">
    <source>
        <dbReference type="SAM" id="MobiDB-lite"/>
    </source>
</evidence>
<accession>A0A2H1G4J4</accession>
<name>A0A2H1G4J4_ZYMTR</name>
<reference evidence="3" key="1">
    <citation type="submission" date="2017-05" db="EMBL/GenBank/DDBJ databases">
        <authorList>
            <person name="Song R."/>
            <person name="Chenine A.L."/>
            <person name="Ruprecht R.M."/>
        </authorList>
    </citation>
    <scope>NUCLEOTIDE SEQUENCE [LARGE SCALE GENOMIC DNA]</scope>
</reference>
<sequence length="370" mass="42965">MPPLTKTQNEMLPRGAIEVWTLEQMNTTLLRLGGRALNWNHIASALNLSSAELTAMRRSLRDLMREMTEAHAGNDDLISSGADGKVYCRAGAPMAIWQHNPSTKENMAQVFDKVVRKMVFRYPEYFKQPDNEEEWDARLIDNKFAGHAIMERLGMAEPLLVWWPGYSQRYNLLLTWIKMEVTAMQGNEFLHDNEERRYKKEGLNNAPRLKKHLDAEAAREKAAKKGRSKHKEKEPELARWMFRKVQVSNSRNDNQVTKFYLTDLVTDQQKVALHAGAERPNFRLFELYRLEAKIGSLPWDNGVEEENEAPRFWLGFTRAGVEFVVNTDDSLGSVFRLCDLDKVEAELVVHFREEDTDLPLEMRTKRWPLE</sequence>
<feature type="compositionally biased region" description="Basic and acidic residues" evidence="1">
    <location>
        <begin position="212"/>
        <end position="223"/>
    </location>
</feature>
<organism evidence="2 3">
    <name type="scientific">Zymoseptoria tritici ST99CH_1E4</name>
    <dbReference type="NCBI Taxonomy" id="1276532"/>
    <lineage>
        <taxon>Eukaryota</taxon>
        <taxon>Fungi</taxon>
        <taxon>Dikarya</taxon>
        <taxon>Ascomycota</taxon>
        <taxon>Pezizomycotina</taxon>
        <taxon>Dothideomycetes</taxon>
        <taxon>Dothideomycetidae</taxon>
        <taxon>Mycosphaerellales</taxon>
        <taxon>Mycosphaerellaceae</taxon>
        <taxon>Zymoseptoria</taxon>
    </lineage>
</organism>
<dbReference type="EMBL" id="LT854255">
    <property type="protein sequence ID" value="SMR48470.1"/>
    <property type="molecule type" value="Genomic_DNA"/>
</dbReference>
<evidence type="ECO:0000313" key="2">
    <source>
        <dbReference type="EMBL" id="SMR48470.1"/>
    </source>
</evidence>
<gene>
    <name evidence="2" type="ORF">ZT1E4_G3860</name>
</gene>